<feature type="compositionally biased region" description="Polar residues" evidence="1">
    <location>
        <begin position="56"/>
        <end position="65"/>
    </location>
</feature>
<feature type="transmembrane region" description="Helical" evidence="2">
    <location>
        <begin position="110"/>
        <end position="136"/>
    </location>
</feature>
<evidence type="ECO:0000256" key="3">
    <source>
        <dbReference type="SAM" id="SignalP"/>
    </source>
</evidence>
<organism evidence="4 5">
    <name type="scientific">Lactuca virosa</name>
    <dbReference type="NCBI Taxonomy" id="75947"/>
    <lineage>
        <taxon>Eukaryota</taxon>
        <taxon>Viridiplantae</taxon>
        <taxon>Streptophyta</taxon>
        <taxon>Embryophyta</taxon>
        <taxon>Tracheophyta</taxon>
        <taxon>Spermatophyta</taxon>
        <taxon>Magnoliopsida</taxon>
        <taxon>eudicotyledons</taxon>
        <taxon>Gunneridae</taxon>
        <taxon>Pentapetalae</taxon>
        <taxon>asterids</taxon>
        <taxon>campanulids</taxon>
        <taxon>Asterales</taxon>
        <taxon>Asteraceae</taxon>
        <taxon>Cichorioideae</taxon>
        <taxon>Cichorieae</taxon>
        <taxon>Lactucinae</taxon>
        <taxon>Lactuca</taxon>
    </lineage>
</organism>
<feature type="region of interest" description="Disordered" evidence="1">
    <location>
        <begin position="29"/>
        <end position="65"/>
    </location>
</feature>
<evidence type="ECO:0000256" key="2">
    <source>
        <dbReference type="SAM" id="Phobius"/>
    </source>
</evidence>
<name>A0AAU9PFF8_9ASTR</name>
<dbReference type="EMBL" id="CAKMRJ010005634">
    <property type="protein sequence ID" value="CAH1448773.1"/>
    <property type="molecule type" value="Genomic_DNA"/>
</dbReference>
<keyword evidence="2" id="KW-0812">Transmembrane</keyword>
<keyword evidence="5" id="KW-1185">Reference proteome</keyword>
<dbReference type="AlphaFoldDB" id="A0AAU9PFF8"/>
<reference evidence="4 5" key="1">
    <citation type="submission" date="2022-01" db="EMBL/GenBank/DDBJ databases">
        <authorList>
            <person name="Xiong W."/>
            <person name="Schranz E."/>
        </authorList>
    </citation>
    <scope>NUCLEOTIDE SEQUENCE [LARGE SCALE GENOMIC DNA]</scope>
</reference>
<keyword evidence="2" id="KW-1133">Transmembrane helix</keyword>
<keyword evidence="2" id="KW-0472">Membrane</keyword>
<keyword evidence="3" id="KW-0732">Signal</keyword>
<sequence length="137" mass="15715">MTRSRILSNIFITLTRALDIQSNAQFPLPYPQSNDSQSPSLTPTCAKKKAHCPTPKNETPPTSFSSNLDVPHHSFHPFRLHCCCPTDQEHLPSFLFYSRSLIYFPQESGLWFWLFSIDALLFHTVILFSSELFLLIV</sequence>
<gene>
    <name evidence="4" type="ORF">LVIROSA_LOCUS34296</name>
</gene>
<evidence type="ECO:0000256" key="1">
    <source>
        <dbReference type="SAM" id="MobiDB-lite"/>
    </source>
</evidence>
<comment type="caution">
    <text evidence="4">The sequence shown here is derived from an EMBL/GenBank/DDBJ whole genome shotgun (WGS) entry which is preliminary data.</text>
</comment>
<evidence type="ECO:0000313" key="4">
    <source>
        <dbReference type="EMBL" id="CAH1448773.1"/>
    </source>
</evidence>
<evidence type="ECO:0000313" key="5">
    <source>
        <dbReference type="Proteomes" id="UP001157418"/>
    </source>
</evidence>
<proteinExistence type="predicted"/>
<feature type="signal peptide" evidence="3">
    <location>
        <begin position="1"/>
        <end position="17"/>
    </location>
</feature>
<accession>A0AAU9PFF8</accession>
<feature type="compositionally biased region" description="Polar residues" evidence="1">
    <location>
        <begin position="29"/>
        <end position="43"/>
    </location>
</feature>
<feature type="chain" id="PRO_5043583383" evidence="3">
    <location>
        <begin position="18"/>
        <end position="137"/>
    </location>
</feature>
<protein>
    <submittedName>
        <fullName evidence="4">Uncharacterized protein</fullName>
    </submittedName>
</protein>
<dbReference type="Proteomes" id="UP001157418">
    <property type="component" value="Unassembled WGS sequence"/>
</dbReference>